<dbReference type="PANTHER" id="PTHR43772:SF2">
    <property type="entry name" value="PUTATIVE (AFU_ORTHOLOGUE AFUA_2G04480)-RELATED"/>
    <property type="match status" value="1"/>
</dbReference>
<keyword evidence="1" id="KW-0858">Xylan degradation</keyword>
<dbReference type="RefSeq" id="WP_378383870.1">
    <property type="nucleotide sequence ID" value="NZ_JBHLWM010000001.1"/>
</dbReference>
<accession>A0ABV6ELZ4</accession>
<dbReference type="Pfam" id="PF24793">
    <property type="entry name" value="GINT1_N"/>
    <property type="match status" value="1"/>
</dbReference>
<reference evidence="4 5" key="1">
    <citation type="submission" date="2024-09" db="EMBL/GenBank/DDBJ databases">
        <authorList>
            <person name="Sun Q."/>
            <person name="Mori K."/>
        </authorList>
    </citation>
    <scope>NUCLEOTIDE SEQUENCE [LARGE SCALE GENOMIC DNA]</scope>
    <source>
        <strain evidence="4 5">KCTC 23279</strain>
    </source>
</reference>
<feature type="domain" description="Glucosamine inositolphosphorylceramide transferase 1 N-terminal" evidence="3">
    <location>
        <begin position="248"/>
        <end position="451"/>
    </location>
</feature>
<evidence type="ECO:0000259" key="3">
    <source>
        <dbReference type="Pfam" id="PF24793"/>
    </source>
</evidence>
<dbReference type="PANTHER" id="PTHR43772">
    <property type="entry name" value="ENDO-1,4-BETA-XYLANASE"/>
    <property type="match status" value="1"/>
</dbReference>
<dbReference type="InterPro" id="IPR023296">
    <property type="entry name" value="Glyco_hydro_beta-prop_sf"/>
</dbReference>
<name>A0ABV6ELZ4_9BRAD</name>
<evidence type="ECO:0000256" key="1">
    <source>
        <dbReference type="ARBA" id="ARBA00022651"/>
    </source>
</evidence>
<dbReference type="InterPro" id="IPR052176">
    <property type="entry name" value="Glycosyl_Hydrlase_43_Enz"/>
</dbReference>
<keyword evidence="5" id="KW-1185">Reference proteome</keyword>
<keyword evidence="2" id="KW-0119">Carbohydrate metabolism</keyword>
<dbReference type="Gene3D" id="2.115.10.20">
    <property type="entry name" value="Glycosyl hydrolase domain, family 43"/>
    <property type="match status" value="1"/>
</dbReference>
<organism evidence="4 5">
    <name type="scientific">Rhodopseudomonas telluris</name>
    <dbReference type="NCBI Taxonomy" id="644215"/>
    <lineage>
        <taxon>Bacteria</taxon>
        <taxon>Pseudomonadati</taxon>
        <taxon>Pseudomonadota</taxon>
        <taxon>Alphaproteobacteria</taxon>
        <taxon>Hyphomicrobiales</taxon>
        <taxon>Nitrobacteraceae</taxon>
        <taxon>Rhodopseudomonas</taxon>
    </lineage>
</organism>
<keyword evidence="1" id="KW-0624">Polysaccharide degradation</keyword>
<dbReference type="SUPFAM" id="SSF75005">
    <property type="entry name" value="Arabinanase/levansucrase/invertase"/>
    <property type="match status" value="1"/>
</dbReference>
<dbReference type="EMBL" id="JBHLWM010000001">
    <property type="protein sequence ID" value="MFC0239246.1"/>
    <property type="molecule type" value="Genomic_DNA"/>
</dbReference>
<dbReference type="InterPro" id="IPR056442">
    <property type="entry name" value="GINT1_N"/>
</dbReference>
<evidence type="ECO:0000256" key="2">
    <source>
        <dbReference type="ARBA" id="ARBA00023277"/>
    </source>
</evidence>
<sequence>MLVELRFDDRRPRRWMRHLTTLLGDVGPRLQIVWVHADDTRPAGLEALLDLERMLLRRGRACGADSDPAFAQENRQPPETPDVVIDFTAMPRDPARTPRMYLRPLYDGVAGEDAALAAIVAGDLPLIEIHDDISGAVLWSGKPSGEAAEGLGGALGTVMARTATLLKGALETGVPTAPPHPFTSPRTVRSPAAFVLRGLASSLARRIYRLCCYSPHWRIGWRHTDDAGIWNSGDLSGPDWRAVPSPANRFYADPFPVTWKGRTFVFVEELDHHVGKGFISAIEFGPQGPIGAAIPVLEESWHLSYPFLIVHQDELWMIPESSAEHEVTIYRCAEFPHRWERHATLLAGVEFADATIVQHDGLNYMFGATRDGAGGYSDTLSIYYADDLFGPWQPHAQRPALVDRASARPAGHFVRRNGRLWRPVQDCTHGYGSALGLAEITELSPTRFSQTVQHTVTPGPRWPGRKLHTLNRCGRLELIDGTIIQPKIEALRLPSRFGEPAGAPSR</sequence>
<dbReference type="Proteomes" id="UP001589775">
    <property type="component" value="Unassembled WGS sequence"/>
</dbReference>
<proteinExistence type="predicted"/>
<evidence type="ECO:0000313" key="4">
    <source>
        <dbReference type="EMBL" id="MFC0239246.1"/>
    </source>
</evidence>
<protein>
    <recommendedName>
        <fullName evidence="3">Glucosamine inositolphosphorylceramide transferase 1 N-terminal domain-containing protein</fullName>
    </recommendedName>
</protein>
<comment type="caution">
    <text evidence="4">The sequence shown here is derived from an EMBL/GenBank/DDBJ whole genome shotgun (WGS) entry which is preliminary data.</text>
</comment>
<gene>
    <name evidence="4" type="ORF">ACFFJ6_02155</name>
</gene>
<evidence type="ECO:0000313" key="5">
    <source>
        <dbReference type="Proteomes" id="UP001589775"/>
    </source>
</evidence>